<dbReference type="GO" id="GO:0005886">
    <property type="term" value="C:plasma membrane"/>
    <property type="evidence" value="ECO:0007669"/>
    <property type="project" value="InterPro"/>
</dbReference>
<keyword evidence="2" id="KW-0472">Membrane</keyword>
<keyword evidence="3" id="KW-1185">Reference proteome</keyword>
<gene>
    <name evidence="2" type="ORF">PoB_001774500</name>
</gene>
<protein>
    <submittedName>
        <fullName evidence="2">Transmembrane channel-like protein</fullName>
    </submittedName>
</protein>
<feature type="compositionally biased region" description="Acidic residues" evidence="1">
    <location>
        <begin position="29"/>
        <end position="48"/>
    </location>
</feature>
<dbReference type="PANTHER" id="PTHR23302">
    <property type="entry name" value="TRANSMEMBRANE CHANNEL-RELATED"/>
    <property type="match status" value="1"/>
</dbReference>
<feature type="region of interest" description="Disordered" evidence="1">
    <location>
        <begin position="1"/>
        <end position="48"/>
    </location>
</feature>
<comment type="caution">
    <text evidence="2">The sequence shown here is derived from an EMBL/GenBank/DDBJ whole genome shotgun (WGS) entry which is preliminary data.</text>
</comment>
<reference evidence="2 3" key="1">
    <citation type="journal article" date="2021" name="Elife">
        <title>Chloroplast acquisition without the gene transfer in kleptoplastic sea slugs, Plakobranchus ocellatus.</title>
        <authorList>
            <person name="Maeda T."/>
            <person name="Takahashi S."/>
            <person name="Yoshida T."/>
            <person name="Shimamura S."/>
            <person name="Takaki Y."/>
            <person name="Nagai Y."/>
            <person name="Toyoda A."/>
            <person name="Suzuki Y."/>
            <person name="Arimoto A."/>
            <person name="Ishii H."/>
            <person name="Satoh N."/>
            <person name="Nishiyama T."/>
            <person name="Hasebe M."/>
            <person name="Maruyama T."/>
            <person name="Minagawa J."/>
            <person name="Obokata J."/>
            <person name="Shigenobu S."/>
        </authorList>
    </citation>
    <scope>NUCLEOTIDE SEQUENCE [LARGE SCALE GENOMIC DNA]</scope>
</reference>
<dbReference type="InterPro" id="IPR038900">
    <property type="entry name" value="TMC"/>
</dbReference>
<organism evidence="2 3">
    <name type="scientific">Plakobranchus ocellatus</name>
    <dbReference type="NCBI Taxonomy" id="259542"/>
    <lineage>
        <taxon>Eukaryota</taxon>
        <taxon>Metazoa</taxon>
        <taxon>Spiralia</taxon>
        <taxon>Lophotrochozoa</taxon>
        <taxon>Mollusca</taxon>
        <taxon>Gastropoda</taxon>
        <taxon>Heterobranchia</taxon>
        <taxon>Euthyneura</taxon>
        <taxon>Panpulmonata</taxon>
        <taxon>Sacoglossa</taxon>
        <taxon>Placobranchoidea</taxon>
        <taxon>Plakobranchidae</taxon>
        <taxon>Plakobranchus</taxon>
    </lineage>
</organism>
<dbReference type="EMBL" id="BLXT01002115">
    <property type="protein sequence ID" value="GFN91239.1"/>
    <property type="molecule type" value="Genomic_DNA"/>
</dbReference>
<evidence type="ECO:0000313" key="2">
    <source>
        <dbReference type="EMBL" id="GFN91239.1"/>
    </source>
</evidence>
<evidence type="ECO:0000313" key="3">
    <source>
        <dbReference type="Proteomes" id="UP000735302"/>
    </source>
</evidence>
<name>A0AAV3Z9N4_9GAST</name>
<accession>A0AAV3Z9N4</accession>
<sequence length="227" mass="26710">MLEQEYQKAIDRNKHRHRNTDEYGGHEGEEGEDEDEEEEEEEEEQIDQEEVLAKMQHCKELIDGVKRQTWKMSKKLQVHRSARAYVERFEGKLSRGKGYQQRGKELVKRLQRSWKNFSASLVPWEMKIKTIESHFGSVVASYFTFLRWLLWMSAWLAAMPTCFIIIPEVSECVAPIDKRLAGGHVYMFHHHTREVSECVAPIDKRLAGGHVYMFHHHTRGKSVCRPN</sequence>
<dbReference type="Proteomes" id="UP000735302">
    <property type="component" value="Unassembled WGS sequence"/>
</dbReference>
<dbReference type="GO" id="GO:0008381">
    <property type="term" value="F:mechanosensitive monoatomic ion channel activity"/>
    <property type="evidence" value="ECO:0007669"/>
    <property type="project" value="TreeGrafter"/>
</dbReference>
<feature type="compositionally biased region" description="Basic and acidic residues" evidence="1">
    <location>
        <begin position="19"/>
        <end position="28"/>
    </location>
</feature>
<evidence type="ECO:0000256" key="1">
    <source>
        <dbReference type="SAM" id="MobiDB-lite"/>
    </source>
</evidence>
<proteinExistence type="predicted"/>
<feature type="compositionally biased region" description="Basic and acidic residues" evidence="1">
    <location>
        <begin position="1"/>
        <end position="12"/>
    </location>
</feature>
<keyword evidence="2" id="KW-0812">Transmembrane</keyword>
<dbReference type="PANTHER" id="PTHR23302:SF40">
    <property type="entry name" value="TRANSMEMBRANE CHANNEL-LIKE PROTEIN"/>
    <property type="match status" value="1"/>
</dbReference>
<dbReference type="AlphaFoldDB" id="A0AAV3Z9N4"/>